<dbReference type="SUPFAM" id="SSF52518">
    <property type="entry name" value="Thiamin diphosphate-binding fold (THDP-binding)"/>
    <property type="match status" value="1"/>
</dbReference>
<sequence>MRIADELNQALHDLLADDERMYLLGEDIVDPYGGAFKITKGLSTRFPDRVLSTPISEAGVVGMAGGLALLDNTVLVEIMFADFLGLAFDQLVNFASKSVTMYGVRRPMRVVVRCATGGGRGYGATHSQSPQKHFFGVPNLTVHELSPVHPHIETLSRAINTGAPALLVEDKTLYSTVAVTEREYASFAKRFLDPGRNLGWLYIEGAGDPDIVIISPGGMVDRCLAAAHRVFAAEELVCAVLVPAQLYPLRLDEALPQLAAAKRLCVVEESTAGGTWGAEVATLLYDRLWGHLTEPVRLVHSADSVIPAAAHLEQEVLVQEHDIVQALKGDIRA</sequence>
<dbReference type="Gene3D" id="3.40.50.970">
    <property type="match status" value="1"/>
</dbReference>
<comment type="function">
    <text evidence="7">The pyruvate dehydrogenase complex catalyzes the overall conversion of pyruvate to acetyl-CoA and CO2.</text>
</comment>
<name>A0A1H2DCS1_9ACTN</name>
<dbReference type="InterPro" id="IPR029061">
    <property type="entry name" value="THDP-binding"/>
</dbReference>
<dbReference type="RefSeq" id="WP_092555761.1">
    <property type="nucleotide sequence ID" value="NZ_BOMJ01000085.1"/>
</dbReference>
<reference evidence="9 10" key="1">
    <citation type="submission" date="2016-10" db="EMBL/GenBank/DDBJ databases">
        <authorList>
            <person name="de Groot N.N."/>
        </authorList>
    </citation>
    <scope>NUCLEOTIDE SEQUENCE [LARGE SCALE GENOMIC DNA]</scope>
    <source>
        <strain evidence="9 10">DSM 43941</strain>
    </source>
</reference>
<keyword evidence="4 7" id="KW-0560">Oxidoreductase</keyword>
<evidence type="ECO:0000256" key="2">
    <source>
        <dbReference type="ARBA" id="ARBA00012281"/>
    </source>
</evidence>
<evidence type="ECO:0000313" key="9">
    <source>
        <dbReference type="EMBL" id="SDT80533.1"/>
    </source>
</evidence>
<dbReference type="SUPFAM" id="SSF52922">
    <property type="entry name" value="TK C-terminal domain-like"/>
    <property type="match status" value="1"/>
</dbReference>
<dbReference type="InterPro" id="IPR009014">
    <property type="entry name" value="Transketo_C/PFOR_II"/>
</dbReference>
<comment type="cofactor">
    <cofactor evidence="1 7">
        <name>thiamine diphosphate</name>
        <dbReference type="ChEBI" id="CHEBI:58937"/>
    </cofactor>
</comment>
<dbReference type="InterPro" id="IPR027110">
    <property type="entry name" value="PDHB_mito-type"/>
</dbReference>
<evidence type="ECO:0000256" key="5">
    <source>
        <dbReference type="ARBA" id="ARBA00023052"/>
    </source>
</evidence>
<evidence type="ECO:0000256" key="7">
    <source>
        <dbReference type="RuleBase" id="RU364074"/>
    </source>
</evidence>
<keyword evidence="6 7" id="KW-0670">Pyruvate</keyword>
<keyword evidence="5 7" id="KW-0786">Thiamine pyrophosphate</keyword>
<evidence type="ECO:0000256" key="4">
    <source>
        <dbReference type="ARBA" id="ARBA00023002"/>
    </source>
</evidence>
<keyword evidence="10" id="KW-1185">Reference proteome</keyword>
<evidence type="ECO:0000256" key="1">
    <source>
        <dbReference type="ARBA" id="ARBA00001964"/>
    </source>
</evidence>
<dbReference type="STRING" id="113562.SAMN04489716_9242"/>
<proteinExistence type="predicted"/>
<protein>
    <recommendedName>
        <fullName evidence="3 7">Pyruvate dehydrogenase E1 component subunit beta</fullName>
        <ecNumber evidence="2 7">1.2.4.1</ecNumber>
    </recommendedName>
</protein>
<dbReference type="Proteomes" id="UP000198688">
    <property type="component" value="Chromosome I"/>
</dbReference>
<dbReference type="PANTHER" id="PTHR11624:SF96">
    <property type="entry name" value="PYRUVATE DEHYDROGENASE E1 COMPONENT SUBUNIT BETA, MITOCHONDRIAL"/>
    <property type="match status" value="1"/>
</dbReference>
<dbReference type="SMART" id="SM00861">
    <property type="entry name" value="Transket_pyr"/>
    <property type="match status" value="1"/>
</dbReference>
<dbReference type="EC" id="1.2.4.1" evidence="2 7"/>
<dbReference type="GO" id="GO:0004739">
    <property type="term" value="F:pyruvate dehydrogenase (acetyl-transferring) activity"/>
    <property type="evidence" value="ECO:0007669"/>
    <property type="project" value="UniProtKB-UniRule"/>
</dbReference>
<evidence type="ECO:0000259" key="8">
    <source>
        <dbReference type="SMART" id="SM00861"/>
    </source>
</evidence>
<organism evidence="9 10">
    <name type="scientific">Actinoplanes derwentensis</name>
    <dbReference type="NCBI Taxonomy" id="113562"/>
    <lineage>
        <taxon>Bacteria</taxon>
        <taxon>Bacillati</taxon>
        <taxon>Actinomycetota</taxon>
        <taxon>Actinomycetes</taxon>
        <taxon>Micromonosporales</taxon>
        <taxon>Micromonosporaceae</taxon>
        <taxon>Actinoplanes</taxon>
    </lineage>
</organism>
<accession>A0A1H2DCS1</accession>
<dbReference type="Pfam" id="PF02779">
    <property type="entry name" value="Transket_pyr"/>
    <property type="match status" value="1"/>
</dbReference>
<dbReference type="Gene3D" id="3.40.50.920">
    <property type="match status" value="1"/>
</dbReference>
<gene>
    <name evidence="9" type="ORF">SAMN04489716_9242</name>
</gene>
<dbReference type="Pfam" id="PF02780">
    <property type="entry name" value="Transketolase_C"/>
    <property type="match status" value="1"/>
</dbReference>
<evidence type="ECO:0000256" key="3">
    <source>
        <dbReference type="ARBA" id="ARBA00016138"/>
    </source>
</evidence>
<dbReference type="GO" id="GO:0000287">
    <property type="term" value="F:magnesium ion binding"/>
    <property type="evidence" value="ECO:0007669"/>
    <property type="project" value="UniProtKB-ARBA"/>
</dbReference>
<dbReference type="InterPro" id="IPR005475">
    <property type="entry name" value="Transketolase-like_Pyr-bd"/>
</dbReference>
<dbReference type="EMBL" id="LT629758">
    <property type="protein sequence ID" value="SDT80533.1"/>
    <property type="molecule type" value="Genomic_DNA"/>
</dbReference>
<dbReference type="AlphaFoldDB" id="A0A1H2DCS1"/>
<dbReference type="InterPro" id="IPR033248">
    <property type="entry name" value="Transketolase_C"/>
</dbReference>
<dbReference type="OrthoDB" id="3512513at2"/>
<dbReference type="PANTHER" id="PTHR11624">
    <property type="entry name" value="DEHYDROGENASE RELATED"/>
    <property type="match status" value="1"/>
</dbReference>
<comment type="catalytic activity">
    <reaction evidence="7">
        <text>N(6)-[(R)-lipoyl]-L-lysyl-[protein] + pyruvate + H(+) = N(6)-[(R)-S(8)-acetyldihydrolipoyl]-L-lysyl-[protein] + CO2</text>
        <dbReference type="Rhea" id="RHEA:19189"/>
        <dbReference type="Rhea" id="RHEA-COMP:10474"/>
        <dbReference type="Rhea" id="RHEA-COMP:10478"/>
        <dbReference type="ChEBI" id="CHEBI:15361"/>
        <dbReference type="ChEBI" id="CHEBI:15378"/>
        <dbReference type="ChEBI" id="CHEBI:16526"/>
        <dbReference type="ChEBI" id="CHEBI:83099"/>
        <dbReference type="ChEBI" id="CHEBI:83111"/>
        <dbReference type="EC" id="1.2.4.1"/>
    </reaction>
</comment>
<dbReference type="GO" id="GO:0006086">
    <property type="term" value="P:pyruvate decarboxylation to acetyl-CoA"/>
    <property type="evidence" value="ECO:0007669"/>
    <property type="project" value="InterPro"/>
</dbReference>
<feature type="domain" description="Transketolase-like pyrimidine-binding" evidence="8">
    <location>
        <begin position="1"/>
        <end position="176"/>
    </location>
</feature>
<evidence type="ECO:0000313" key="10">
    <source>
        <dbReference type="Proteomes" id="UP000198688"/>
    </source>
</evidence>
<evidence type="ECO:0000256" key="6">
    <source>
        <dbReference type="ARBA" id="ARBA00023317"/>
    </source>
</evidence>